<evidence type="ECO:0000313" key="2">
    <source>
        <dbReference type="Proteomes" id="UP001281761"/>
    </source>
</evidence>
<organism evidence="1 2">
    <name type="scientific">Blattamonas nauphoetae</name>
    <dbReference type="NCBI Taxonomy" id="2049346"/>
    <lineage>
        <taxon>Eukaryota</taxon>
        <taxon>Metamonada</taxon>
        <taxon>Preaxostyla</taxon>
        <taxon>Oxymonadida</taxon>
        <taxon>Blattamonas</taxon>
    </lineage>
</organism>
<dbReference type="Proteomes" id="UP001281761">
    <property type="component" value="Unassembled WGS sequence"/>
</dbReference>
<proteinExistence type="predicted"/>
<comment type="caution">
    <text evidence="1">The sequence shown here is derived from an EMBL/GenBank/DDBJ whole genome shotgun (WGS) entry which is preliminary data.</text>
</comment>
<gene>
    <name evidence="1" type="ORF">BLNAU_19061</name>
</gene>
<name>A0ABQ9X6N7_9EUKA</name>
<keyword evidence="2" id="KW-1185">Reference proteome</keyword>
<accession>A0ABQ9X6N7</accession>
<evidence type="ECO:0000313" key="1">
    <source>
        <dbReference type="EMBL" id="KAK2945985.1"/>
    </source>
</evidence>
<protein>
    <submittedName>
        <fullName evidence="1">Uncharacterized protein</fullName>
    </submittedName>
</protein>
<reference evidence="1 2" key="1">
    <citation type="journal article" date="2022" name="bioRxiv">
        <title>Genomics of Preaxostyla Flagellates Illuminates Evolutionary Transitions and the Path Towards Mitochondrial Loss.</title>
        <authorList>
            <person name="Novak L.V.F."/>
            <person name="Treitli S.C."/>
            <person name="Pyrih J."/>
            <person name="Halakuc P."/>
            <person name="Pipaliya S.V."/>
            <person name="Vacek V."/>
            <person name="Brzon O."/>
            <person name="Soukal P."/>
            <person name="Eme L."/>
            <person name="Dacks J.B."/>
            <person name="Karnkowska A."/>
            <person name="Elias M."/>
            <person name="Hampl V."/>
        </authorList>
    </citation>
    <scope>NUCLEOTIDE SEQUENCE [LARGE SCALE GENOMIC DNA]</scope>
    <source>
        <strain evidence="1">NAU3</strain>
        <tissue evidence="1">Gut</tissue>
    </source>
</reference>
<sequence length="172" mass="18714">MGSTQSPLGRHGLRREVARRRGMEPHPSVHNPTVLPALHFSSCLPTLLPCCPAIHPCERSVSHILVSTFETSSSPTIQSSSFRFLSTPSSIFFDRPSQPLKLTFCRRCLLSSPSSLLHQHRRSNPSRTAPFPSTHTSLCELIVPSSVSGQTETAADCFPIVVQPLPDGMCGA</sequence>
<dbReference type="EMBL" id="JARBJD010000241">
    <property type="protein sequence ID" value="KAK2945985.1"/>
    <property type="molecule type" value="Genomic_DNA"/>
</dbReference>